<feature type="compositionally biased region" description="Polar residues" evidence="1">
    <location>
        <begin position="240"/>
        <end position="251"/>
    </location>
</feature>
<dbReference type="SMART" id="SM00463">
    <property type="entry name" value="SMR"/>
    <property type="match status" value="1"/>
</dbReference>
<proteinExistence type="predicted"/>
<dbReference type="SMART" id="SM01162">
    <property type="entry name" value="DUF1771"/>
    <property type="match status" value="1"/>
</dbReference>
<dbReference type="AlphaFoldDB" id="A0ABD1H9V8"/>
<dbReference type="InterPro" id="IPR036063">
    <property type="entry name" value="Smr_dom_sf"/>
</dbReference>
<comment type="caution">
    <text evidence="3">The sequence shown here is derived from an EMBL/GenBank/DDBJ whole genome shotgun (WGS) entry which is preliminary data.</text>
</comment>
<dbReference type="EMBL" id="JBEAFC010000006">
    <property type="protein sequence ID" value="KAL1552288.1"/>
    <property type="molecule type" value="Genomic_DNA"/>
</dbReference>
<dbReference type="Pfam" id="PF08590">
    <property type="entry name" value="DUF1771"/>
    <property type="match status" value="1"/>
</dbReference>
<organism evidence="3 4">
    <name type="scientific">Salvia divinorum</name>
    <name type="common">Maria pastora</name>
    <name type="synonym">Diviner's sage</name>
    <dbReference type="NCBI Taxonomy" id="28513"/>
    <lineage>
        <taxon>Eukaryota</taxon>
        <taxon>Viridiplantae</taxon>
        <taxon>Streptophyta</taxon>
        <taxon>Embryophyta</taxon>
        <taxon>Tracheophyta</taxon>
        <taxon>Spermatophyta</taxon>
        <taxon>Magnoliopsida</taxon>
        <taxon>eudicotyledons</taxon>
        <taxon>Gunneridae</taxon>
        <taxon>Pentapetalae</taxon>
        <taxon>asterids</taxon>
        <taxon>lamiids</taxon>
        <taxon>Lamiales</taxon>
        <taxon>Lamiaceae</taxon>
        <taxon>Nepetoideae</taxon>
        <taxon>Mentheae</taxon>
        <taxon>Salviinae</taxon>
        <taxon>Salvia</taxon>
        <taxon>Salvia subgen. Calosphace</taxon>
    </lineage>
</organism>
<reference evidence="3 4" key="1">
    <citation type="submission" date="2024-06" db="EMBL/GenBank/DDBJ databases">
        <title>A chromosome level genome sequence of Diviner's sage (Salvia divinorum).</title>
        <authorList>
            <person name="Ford S.A."/>
            <person name="Ro D.-K."/>
            <person name="Ness R.W."/>
            <person name="Phillips M.A."/>
        </authorList>
    </citation>
    <scope>NUCLEOTIDE SEQUENCE [LARGE SCALE GENOMIC DNA]</scope>
    <source>
        <strain evidence="3">SAF-2024a</strain>
        <tissue evidence="3">Leaf</tissue>
    </source>
</reference>
<name>A0ABD1H9V8_SALDI</name>
<feature type="region of interest" description="Disordered" evidence="1">
    <location>
        <begin position="240"/>
        <end position="269"/>
    </location>
</feature>
<dbReference type="PANTHER" id="PTHR46651:SF1">
    <property type="entry name" value="SMALL MUTS RELATED FAMILY PROTEIN"/>
    <property type="match status" value="1"/>
</dbReference>
<dbReference type="InterPro" id="IPR041806">
    <property type="entry name" value="CID5/6/7_CUE"/>
</dbReference>
<protein>
    <submittedName>
        <fullName evidence="3">Polyadenylate-binding protein-interacting protein 7-like isoform X1</fullName>
    </submittedName>
</protein>
<feature type="region of interest" description="Disordered" evidence="1">
    <location>
        <begin position="48"/>
        <end position="73"/>
    </location>
</feature>
<feature type="domain" description="Smr" evidence="2">
    <location>
        <begin position="461"/>
        <end position="543"/>
    </location>
</feature>
<evidence type="ECO:0000259" key="2">
    <source>
        <dbReference type="PROSITE" id="PS50828"/>
    </source>
</evidence>
<dbReference type="InterPro" id="IPR053242">
    <property type="entry name" value="PAM2-like_domain"/>
</dbReference>
<dbReference type="CDD" id="cd14371">
    <property type="entry name" value="CUE_CID7_like"/>
    <property type="match status" value="1"/>
</dbReference>
<dbReference type="PROSITE" id="PS50828">
    <property type="entry name" value="SMR"/>
    <property type="match status" value="1"/>
</dbReference>
<gene>
    <name evidence="3" type="ORF">AAHA92_13103</name>
</gene>
<dbReference type="Gene3D" id="3.30.1370.110">
    <property type="match status" value="1"/>
</dbReference>
<dbReference type="PANTHER" id="PTHR46651">
    <property type="entry name" value="POLYADENYLATE-BINDING PROTEIN-INTERACTING PROTEIN 7"/>
    <property type="match status" value="1"/>
</dbReference>
<dbReference type="InterPro" id="IPR013899">
    <property type="entry name" value="DUF1771"/>
</dbReference>
<evidence type="ECO:0000313" key="4">
    <source>
        <dbReference type="Proteomes" id="UP001567538"/>
    </source>
</evidence>
<evidence type="ECO:0000313" key="3">
    <source>
        <dbReference type="EMBL" id="KAL1552288.1"/>
    </source>
</evidence>
<dbReference type="Proteomes" id="UP001567538">
    <property type="component" value="Unassembled WGS sequence"/>
</dbReference>
<keyword evidence="4" id="KW-1185">Reference proteome</keyword>
<evidence type="ECO:0000256" key="1">
    <source>
        <dbReference type="SAM" id="MobiDB-lite"/>
    </source>
</evidence>
<accession>A0ABD1H9V8</accession>
<dbReference type="InterPro" id="IPR002625">
    <property type="entry name" value="Smr_dom"/>
</dbReference>
<sequence>MSLSAEAASVANKKLGAEATLNPNAAEFVPFSLRSPAADTKVLETSPKLTNSGKSVLDRLESSVSNNSNSEEEAHRYWCHQLPDDITPDFKLMGIDNDANKASRYTSPSNSGFALKEQQAFSVYPLDGNARAEKLRYPVSSIGGCLQTSLAKPWDRKILSGAGQPYNCSTDRALVAEMSNEQLLLNNADLCRLEFLATQFPSFPAESIADAYWSSGGDLNLTINVLTQLELQVDGGSTLSPKNFSTPNLRASSLPPLRVPNGHSGSRKLAGEYQQNASPNWSPVNNSSRLMKSFSTIPSRAATESSIWKYDRNGSSDAKQVLAKPYNSGQAKSLYGDRLQSRGSRLTSPASLETGVSFVEMAANMYPEKREEACGHARMHNTYIEQAQRAYLAGNNTLAKELSMIGQLHGLQVKAANEESQESIYRQRYTPLIYPFTALMRTLLIYIVRNSDITNGTEQMIDLHGLNVSEAVYVLKRELTVLRNAARSVDQRVLVSIGVGAGHHTWGSPTAARLPAAVQRYLLEEEGLDYFELRPGLLRVVIY</sequence>
<dbReference type="SUPFAM" id="SSF160443">
    <property type="entry name" value="SMR domain-like"/>
    <property type="match status" value="1"/>
</dbReference>